<dbReference type="SUPFAM" id="SSF56954">
    <property type="entry name" value="Outer membrane efflux proteins (OEP)"/>
    <property type="match status" value="1"/>
</dbReference>
<keyword evidence="5" id="KW-0812">Transmembrane</keyword>
<keyword evidence="3" id="KW-0813">Transport</keyword>
<keyword evidence="7" id="KW-0998">Cell outer membrane</keyword>
<evidence type="ECO:0000256" key="8">
    <source>
        <dbReference type="SAM" id="Coils"/>
    </source>
</evidence>
<organism evidence="10 11">
    <name type="scientific">Pontibacter locisalis</name>
    <dbReference type="NCBI Taxonomy" id="1719035"/>
    <lineage>
        <taxon>Bacteria</taxon>
        <taxon>Pseudomonadati</taxon>
        <taxon>Bacteroidota</taxon>
        <taxon>Cytophagia</taxon>
        <taxon>Cytophagales</taxon>
        <taxon>Hymenobacteraceae</taxon>
        <taxon>Pontibacter</taxon>
    </lineage>
</organism>
<keyword evidence="9" id="KW-0732">Signal</keyword>
<evidence type="ECO:0000256" key="4">
    <source>
        <dbReference type="ARBA" id="ARBA00022452"/>
    </source>
</evidence>
<reference evidence="11" key="1">
    <citation type="journal article" date="2019" name="Int. J. Syst. Evol. Microbiol.">
        <title>The Global Catalogue of Microorganisms (GCM) 10K type strain sequencing project: providing services to taxonomists for standard genome sequencing and annotation.</title>
        <authorList>
            <consortium name="The Broad Institute Genomics Platform"/>
            <consortium name="The Broad Institute Genome Sequencing Center for Infectious Disease"/>
            <person name="Wu L."/>
            <person name="Ma J."/>
        </authorList>
    </citation>
    <scope>NUCLEOTIDE SEQUENCE [LARGE SCALE GENOMIC DNA]</scope>
    <source>
        <strain evidence="11">KCTC 42498</strain>
    </source>
</reference>
<evidence type="ECO:0000256" key="9">
    <source>
        <dbReference type="SAM" id="SignalP"/>
    </source>
</evidence>
<proteinExistence type="inferred from homology"/>
<evidence type="ECO:0000256" key="1">
    <source>
        <dbReference type="ARBA" id="ARBA00004442"/>
    </source>
</evidence>
<dbReference type="Gene3D" id="1.20.1600.10">
    <property type="entry name" value="Outer membrane efflux proteins (OEP)"/>
    <property type="match status" value="1"/>
</dbReference>
<feature type="coiled-coil region" evidence="8">
    <location>
        <begin position="161"/>
        <end position="191"/>
    </location>
</feature>
<keyword evidence="4" id="KW-1134">Transmembrane beta strand</keyword>
<evidence type="ECO:0000256" key="2">
    <source>
        <dbReference type="ARBA" id="ARBA00007613"/>
    </source>
</evidence>
<dbReference type="PANTHER" id="PTHR30026">
    <property type="entry name" value="OUTER MEMBRANE PROTEIN TOLC"/>
    <property type="match status" value="1"/>
</dbReference>
<dbReference type="InterPro" id="IPR003423">
    <property type="entry name" value="OMP_efflux"/>
</dbReference>
<evidence type="ECO:0000313" key="10">
    <source>
        <dbReference type="EMBL" id="MFD2514924.1"/>
    </source>
</evidence>
<dbReference type="EMBL" id="JBHULU010000020">
    <property type="protein sequence ID" value="MFD2514924.1"/>
    <property type="molecule type" value="Genomic_DNA"/>
</dbReference>
<comment type="caution">
    <text evidence="10">The sequence shown here is derived from an EMBL/GenBank/DDBJ whole genome shotgun (WGS) entry which is preliminary data.</text>
</comment>
<accession>A0ABW5IQ94</accession>
<feature type="signal peptide" evidence="9">
    <location>
        <begin position="1"/>
        <end position="28"/>
    </location>
</feature>
<dbReference type="PANTHER" id="PTHR30026:SF20">
    <property type="entry name" value="OUTER MEMBRANE PROTEIN TOLC"/>
    <property type="match status" value="1"/>
</dbReference>
<feature type="coiled-coil region" evidence="8">
    <location>
        <begin position="348"/>
        <end position="375"/>
    </location>
</feature>
<dbReference type="RefSeq" id="WP_377508595.1">
    <property type="nucleotide sequence ID" value="NZ_JBHULU010000020.1"/>
</dbReference>
<dbReference type="Proteomes" id="UP001597544">
    <property type="component" value="Unassembled WGS sequence"/>
</dbReference>
<comment type="similarity">
    <text evidence="2">Belongs to the outer membrane factor (OMF) (TC 1.B.17) family.</text>
</comment>
<evidence type="ECO:0000256" key="7">
    <source>
        <dbReference type="ARBA" id="ARBA00023237"/>
    </source>
</evidence>
<comment type="subcellular location">
    <subcellularLocation>
        <location evidence="1">Cell outer membrane</location>
    </subcellularLocation>
</comment>
<keyword evidence="6" id="KW-0472">Membrane</keyword>
<evidence type="ECO:0000256" key="6">
    <source>
        <dbReference type="ARBA" id="ARBA00023136"/>
    </source>
</evidence>
<dbReference type="Pfam" id="PF02321">
    <property type="entry name" value="OEP"/>
    <property type="match status" value="2"/>
</dbReference>
<gene>
    <name evidence="10" type="ORF">ACFSRY_13690</name>
</gene>
<evidence type="ECO:0000313" key="11">
    <source>
        <dbReference type="Proteomes" id="UP001597544"/>
    </source>
</evidence>
<keyword evidence="11" id="KW-1185">Reference proteome</keyword>
<sequence length="451" mass="50962">MKNFTSKALLKKLGGLAFCLSFSATVFAQEVLTLEQSLELARQNNVSLRQARYSSDKADINLRKSKFSYLPTLSAQTDVRRVNGLTFDNVSGELKRGNTNTSSPYMVGQLVLFDGFSKFYELKRAQQQAEASKFNQVQAEIDMEALITGFYLQAVLDRENIQIARERIGLIQQQVDKMEKLERAGVRTQDEVYQLKSQLATEKLNLITQENNYRQSLMALVQEMNVEGSTTYELQVPQTPIDINSKLPALDVVMERAQAYSPQLKAAEATLRASRYSHSIARSNVSPTIALRGIIGSNYSSNYRLADPETGTFSRVPYFDQVDQNQQKIVELSLSIPVFGGLSRHFDAQAARMDLRNAELDLNAAQNSLAQTIQQAYQDVLAAQEKYNTVMANLEYTEKAFVSAKRSYDAGIIDFYAYLESLNNKNKAQTELLQSKCEFYFKQRILELYQG</sequence>
<name>A0ABW5IQ94_9BACT</name>
<protein>
    <submittedName>
        <fullName evidence="10">TolC family protein</fullName>
    </submittedName>
</protein>
<keyword evidence="8" id="KW-0175">Coiled coil</keyword>
<dbReference type="InterPro" id="IPR051906">
    <property type="entry name" value="TolC-like"/>
</dbReference>
<evidence type="ECO:0000256" key="3">
    <source>
        <dbReference type="ARBA" id="ARBA00022448"/>
    </source>
</evidence>
<feature type="chain" id="PRO_5047384150" evidence="9">
    <location>
        <begin position="29"/>
        <end position="451"/>
    </location>
</feature>
<evidence type="ECO:0000256" key="5">
    <source>
        <dbReference type="ARBA" id="ARBA00022692"/>
    </source>
</evidence>